<dbReference type="Gene3D" id="3.30.40.10">
    <property type="entry name" value="Zinc/RING finger domain, C3HC4 (zinc finger)"/>
    <property type="match status" value="1"/>
</dbReference>
<dbReference type="InterPro" id="IPR044249">
    <property type="entry name" value="XERICO-like"/>
</dbReference>
<evidence type="ECO:0000313" key="6">
    <source>
        <dbReference type="EMBL" id="KAL2484738.1"/>
    </source>
</evidence>
<proteinExistence type="predicted"/>
<keyword evidence="3" id="KW-0862">Zinc</keyword>
<dbReference type="InterPro" id="IPR013083">
    <property type="entry name" value="Znf_RING/FYVE/PHD"/>
</dbReference>
<comment type="caution">
    <text evidence="6">The sequence shown here is derived from an EMBL/GenBank/DDBJ whole genome shotgun (WGS) entry which is preliminary data.</text>
</comment>
<dbReference type="Pfam" id="PF13639">
    <property type="entry name" value="zf-RING_2"/>
    <property type="match status" value="1"/>
</dbReference>
<accession>A0ABD1R8N5</accession>
<dbReference type="PROSITE" id="PS50089">
    <property type="entry name" value="ZF_RING_2"/>
    <property type="match status" value="1"/>
</dbReference>
<dbReference type="PANTHER" id="PTHR47258">
    <property type="match status" value="1"/>
</dbReference>
<keyword evidence="2 4" id="KW-0863">Zinc-finger</keyword>
<dbReference type="PANTHER" id="PTHR47258:SF1">
    <property type="entry name" value="E3 UBIQUITIN-PROTEIN LIGASE XERICO-RELATED"/>
    <property type="match status" value="1"/>
</dbReference>
<evidence type="ECO:0000259" key="5">
    <source>
        <dbReference type="PROSITE" id="PS50089"/>
    </source>
</evidence>
<dbReference type="AlphaFoldDB" id="A0ABD1R8N5"/>
<dbReference type="SMART" id="SM00744">
    <property type="entry name" value="RINGv"/>
    <property type="match status" value="1"/>
</dbReference>
<feature type="domain" description="RING-type" evidence="5">
    <location>
        <begin position="69"/>
        <end position="111"/>
    </location>
</feature>
<dbReference type="EMBL" id="JBFOLK010000009">
    <property type="protein sequence ID" value="KAL2484738.1"/>
    <property type="molecule type" value="Genomic_DNA"/>
</dbReference>
<evidence type="ECO:0000313" key="7">
    <source>
        <dbReference type="Proteomes" id="UP001604336"/>
    </source>
</evidence>
<keyword evidence="1" id="KW-0479">Metal-binding</keyword>
<dbReference type="InterPro" id="IPR011016">
    <property type="entry name" value="Znf_RING-CH"/>
</dbReference>
<evidence type="ECO:0000256" key="4">
    <source>
        <dbReference type="PROSITE-ProRule" id="PRU00175"/>
    </source>
</evidence>
<dbReference type="InterPro" id="IPR001841">
    <property type="entry name" value="Znf_RING"/>
</dbReference>
<gene>
    <name evidence="6" type="ORF">Adt_29494</name>
</gene>
<name>A0ABD1R8N5_9LAMI</name>
<evidence type="ECO:0000256" key="1">
    <source>
        <dbReference type="ARBA" id="ARBA00022723"/>
    </source>
</evidence>
<dbReference type="GO" id="GO:0008270">
    <property type="term" value="F:zinc ion binding"/>
    <property type="evidence" value="ECO:0007669"/>
    <property type="project" value="UniProtKB-KW"/>
</dbReference>
<protein>
    <submittedName>
        <fullName evidence="6">RING-type domain-containing protein</fullName>
    </submittedName>
</protein>
<evidence type="ECO:0000256" key="2">
    <source>
        <dbReference type="ARBA" id="ARBA00022771"/>
    </source>
</evidence>
<dbReference type="SUPFAM" id="SSF57850">
    <property type="entry name" value="RING/U-box"/>
    <property type="match status" value="1"/>
</dbReference>
<reference evidence="7" key="1">
    <citation type="submission" date="2024-07" db="EMBL/GenBank/DDBJ databases">
        <title>Two chromosome-level genome assemblies of Korean endemic species Abeliophyllum distichum and Forsythia ovata (Oleaceae).</title>
        <authorList>
            <person name="Jang H."/>
        </authorList>
    </citation>
    <scope>NUCLEOTIDE SEQUENCE [LARGE SCALE GENOMIC DNA]</scope>
</reference>
<organism evidence="6 7">
    <name type="scientific">Abeliophyllum distichum</name>
    <dbReference type="NCBI Taxonomy" id="126358"/>
    <lineage>
        <taxon>Eukaryota</taxon>
        <taxon>Viridiplantae</taxon>
        <taxon>Streptophyta</taxon>
        <taxon>Embryophyta</taxon>
        <taxon>Tracheophyta</taxon>
        <taxon>Spermatophyta</taxon>
        <taxon>Magnoliopsida</taxon>
        <taxon>eudicotyledons</taxon>
        <taxon>Gunneridae</taxon>
        <taxon>Pentapetalae</taxon>
        <taxon>asterids</taxon>
        <taxon>lamiids</taxon>
        <taxon>Lamiales</taxon>
        <taxon>Oleaceae</taxon>
        <taxon>Forsythieae</taxon>
        <taxon>Abeliophyllum</taxon>
    </lineage>
</organism>
<keyword evidence="7" id="KW-1185">Reference proteome</keyword>
<evidence type="ECO:0000256" key="3">
    <source>
        <dbReference type="ARBA" id="ARBA00022833"/>
    </source>
</evidence>
<sequence>MIQILIMPQPVVLTYIVVVATQLKWAWDYLLYQSFSVKPAGIKIPGYGNDLSVTYYENNTESGDSSVECAVCLCKIEEGDEIRELRCDHLFHKVCLDRWLSYGHTTCPLCRNNLKLPPFLEEFHHEVILLNFCATSSREPCTWWLR</sequence>
<dbReference type="SMART" id="SM00184">
    <property type="entry name" value="RING"/>
    <property type="match status" value="1"/>
</dbReference>
<dbReference type="Proteomes" id="UP001604336">
    <property type="component" value="Unassembled WGS sequence"/>
</dbReference>